<accession>A0A0F9PPG5</accession>
<gene>
    <name evidence="1" type="ORF">LCGC14_0874080</name>
</gene>
<sequence length="113" mass="13009">MSIDTMKKVKMTITMDVTIPQGLALRTMFDHWNWMANIGRSREVAFYVDGDGNFHPNIECKFNEEMPELDDLFRNLAKRDESHSGKDRFGHPMSSFDFDAIAWQIGGPIGHDE</sequence>
<organism evidence="1">
    <name type="scientific">marine sediment metagenome</name>
    <dbReference type="NCBI Taxonomy" id="412755"/>
    <lineage>
        <taxon>unclassified sequences</taxon>
        <taxon>metagenomes</taxon>
        <taxon>ecological metagenomes</taxon>
    </lineage>
</organism>
<proteinExistence type="predicted"/>
<evidence type="ECO:0000313" key="1">
    <source>
        <dbReference type="EMBL" id="KKN26492.1"/>
    </source>
</evidence>
<name>A0A0F9PPG5_9ZZZZ</name>
<comment type="caution">
    <text evidence="1">The sequence shown here is derived from an EMBL/GenBank/DDBJ whole genome shotgun (WGS) entry which is preliminary data.</text>
</comment>
<protein>
    <submittedName>
        <fullName evidence="1">Uncharacterized protein</fullName>
    </submittedName>
</protein>
<dbReference type="EMBL" id="LAZR01002714">
    <property type="protein sequence ID" value="KKN26492.1"/>
    <property type="molecule type" value="Genomic_DNA"/>
</dbReference>
<dbReference type="AlphaFoldDB" id="A0A0F9PPG5"/>
<reference evidence="1" key="1">
    <citation type="journal article" date="2015" name="Nature">
        <title>Complex archaea that bridge the gap between prokaryotes and eukaryotes.</title>
        <authorList>
            <person name="Spang A."/>
            <person name="Saw J.H."/>
            <person name="Jorgensen S.L."/>
            <person name="Zaremba-Niedzwiedzka K."/>
            <person name="Martijn J."/>
            <person name="Lind A.E."/>
            <person name="van Eijk R."/>
            <person name="Schleper C."/>
            <person name="Guy L."/>
            <person name="Ettema T.J."/>
        </authorList>
    </citation>
    <scope>NUCLEOTIDE SEQUENCE</scope>
</reference>